<dbReference type="PANTHER" id="PTHR48094:SF5">
    <property type="entry name" value="PROTEIN DJ-1 HOMOLOG"/>
    <property type="match status" value="1"/>
</dbReference>
<accession>A0A7Y8AX00</accession>
<dbReference type="CDD" id="cd03135">
    <property type="entry name" value="GATase1_DJ-1"/>
    <property type="match status" value="1"/>
</dbReference>
<dbReference type="EMBL" id="JACAQK010000035">
    <property type="protein sequence ID" value="NWD39900.1"/>
    <property type="molecule type" value="Genomic_DNA"/>
</dbReference>
<comment type="caution">
    <text evidence="2">The sequence shown here is derived from an EMBL/GenBank/DDBJ whole genome shotgun (WGS) entry which is preliminary data.</text>
</comment>
<evidence type="ECO:0000313" key="3">
    <source>
        <dbReference type="Proteomes" id="UP000549134"/>
    </source>
</evidence>
<dbReference type="InterPro" id="IPR029062">
    <property type="entry name" value="Class_I_gatase-like"/>
</dbReference>
<evidence type="ECO:0000259" key="1">
    <source>
        <dbReference type="Pfam" id="PF01965"/>
    </source>
</evidence>
<dbReference type="RefSeq" id="WP_016969899.1">
    <property type="nucleotide sequence ID" value="NZ_CP020369.1"/>
</dbReference>
<dbReference type="Pfam" id="PF01965">
    <property type="entry name" value="DJ-1_PfpI"/>
    <property type="match status" value="1"/>
</dbReference>
<feature type="domain" description="DJ-1/PfpI" evidence="1">
    <location>
        <begin position="2"/>
        <end position="176"/>
    </location>
</feature>
<dbReference type="InterPro" id="IPR002818">
    <property type="entry name" value="DJ-1/PfpI"/>
</dbReference>
<reference evidence="2 3" key="1">
    <citation type="submission" date="2020-04" db="EMBL/GenBank/DDBJ databases">
        <title>Molecular characterization of pseudomonads from Agaricus bisporus reveal novel blotch 2 pathogens in Western Europe.</title>
        <authorList>
            <person name="Taparia T."/>
            <person name="Krijger M."/>
            <person name="Haynes E."/>
            <person name="Elpinstone J.G."/>
            <person name="Noble R."/>
            <person name="Van Der Wolf J."/>
        </authorList>
    </citation>
    <scope>NUCLEOTIDE SEQUENCE [LARGE SCALE GENOMIC DNA]</scope>
    <source>
        <strain evidence="2 3">IPO3746</strain>
    </source>
</reference>
<dbReference type="GeneID" id="55848416"/>
<dbReference type="AlphaFoldDB" id="A0A7Y8AX00"/>
<protein>
    <submittedName>
        <fullName evidence="2">DJ-1/PfpI family protein</fullName>
    </submittedName>
</protein>
<gene>
    <name evidence="2" type="ORF">HX787_28990</name>
</gene>
<dbReference type="InterPro" id="IPR050325">
    <property type="entry name" value="Prot/Nucl_acid_deglycase"/>
</dbReference>
<evidence type="ECO:0000313" key="2">
    <source>
        <dbReference type="EMBL" id="NWD39900.1"/>
    </source>
</evidence>
<dbReference type="Proteomes" id="UP000549134">
    <property type="component" value="Unassembled WGS sequence"/>
</dbReference>
<name>A0A7Y8AX00_PSETO</name>
<dbReference type="Gene3D" id="3.40.50.880">
    <property type="match status" value="1"/>
</dbReference>
<dbReference type="SUPFAM" id="SSF52317">
    <property type="entry name" value="Class I glutamine amidotransferase-like"/>
    <property type="match status" value="1"/>
</dbReference>
<dbReference type="GO" id="GO:0005737">
    <property type="term" value="C:cytoplasm"/>
    <property type="evidence" value="ECO:0007669"/>
    <property type="project" value="TreeGrafter"/>
</dbReference>
<dbReference type="PANTHER" id="PTHR48094">
    <property type="entry name" value="PROTEIN/NUCLEIC ACID DEGLYCASE DJ-1-RELATED"/>
    <property type="match status" value="1"/>
</dbReference>
<proteinExistence type="predicted"/>
<organism evidence="2 3">
    <name type="scientific">Pseudomonas tolaasii</name>
    <dbReference type="NCBI Taxonomy" id="29442"/>
    <lineage>
        <taxon>Bacteria</taxon>
        <taxon>Pseudomonadati</taxon>
        <taxon>Pseudomonadota</taxon>
        <taxon>Gammaproteobacteria</taxon>
        <taxon>Pseudomonadales</taxon>
        <taxon>Pseudomonadaceae</taxon>
        <taxon>Pseudomonas</taxon>
    </lineage>
</organism>
<sequence length="207" mass="22433">MKRILMLLANGVEPLEIAAFTDVFGWADLVGDQAFTLVHAGLRSEILTTFGLNLRISNLLDELDLGDYDALALPGGSEPAGFYEEALSTPYLSAIKHFADAGKPVASVCVSSIALGMAGVLEGRNATVYHQIGGKRKQQLVDTGARFVDRPVVVDGNFMTSSGPGTASEVAFLLLERLSSKDNALYVRQRMRFDTPSQHWFETPQVI</sequence>